<organism evidence="6 7">
    <name type="scientific">Haemophilus parainfluenzae</name>
    <dbReference type="NCBI Taxonomy" id="729"/>
    <lineage>
        <taxon>Bacteria</taxon>
        <taxon>Pseudomonadati</taxon>
        <taxon>Pseudomonadota</taxon>
        <taxon>Gammaproteobacteria</taxon>
        <taxon>Pasteurellales</taxon>
        <taxon>Pasteurellaceae</taxon>
        <taxon>Haemophilus</taxon>
    </lineage>
</organism>
<dbReference type="InterPro" id="IPR023439">
    <property type="entry name" value="Mal_deCO2ase/Cit_lyase_ACP"/>
</dbReference>
<dbReference type="RefSeq" id="WP_126471848.1">
    <property type="nucleotide sequence ID" value="NZ_LR134481.1"/>
</dbReference>
<evidence type="ECO:0000313" key="7">
    <source>
        <dbReference type="Proteomes" id="UP000268879"/>
    </source>
</evidence>
<dbReference type="NCBIfam" id="NF009726">
    <property type="entry name" value="PRK13253.1"/>
    <property type="match status" value="1"/>
</dbReference>
<sequence>MKITKAAVAGTLESSDALIRIEPAHTLSIEINSSVGKQFSEAIEQTVKNTLAQLNITEALIIIEDKGALDCVLQARIKAAALRASDETVNWEAIL</sequence>
<evidence type="ECO:0000256" key="1">
    <source>
        <dbReference type="ARBA" id="ARBA00004496"/>
    </source>
</evidence>
<comment type="subcellular location">
    <subcellularLocation>
        <location evidence="1 4">Cytoplasm</location>
    </subcellularLocation>
</comment>
<dbReference type="NCBIfam" id="TIGR01608">
    <property type="entry name" value="citD"/>
    <property type="match status" value="1"/>
</dbReference>
<dbReference type="Pfam" id="PF06857">
    <property type="entry name" value="ACP"/>
    <property type="match status" value="1"/>
</dbReference>
<gene>
    <name evidence="4 6" type="primary">citD</name>
    <name evidence="6" type="ORF">NCTC10665_01980</name>
</gene>
<dbReference type="PIRSF" id="PIRSF002736">
    <property type="entry name" value="Citrt_lyas_gamma"/>
    <property type="match status" value="1"/>
</dbReference>
<keyword evidence="2 4" id="KW-0963">Cytoplasm</keyword>
<comment type="similarity">
    <text evidence="4">Belongs to the CitD family.</text>
</comment>
<feature type="modified residue" description="O-(phosphoribosyl dephospho-coenzyme A)serine" evidence="4 5">
    <location>
        <position position="14"/>
    </location>
</feature>
<dbReference type="HAMAP" id="MF_00805">
    <property type="entry name" value="CitD"/>
    <property type="match status" value="1"/>
</dbReference>
<protein>
    <recommendedName>
        <fullName evidence="4">Citrate lyase acyl carrier protein</fullName>
    </recommendedName>
    <alternativeName>
        <fullName evidence="4">Citrate lyase gamma chain</fullName>
    </alternativeName>
</protein>
<proteinExistence type="inferred from homology"/>
<evidence type="ECO:0000256" key="2">
    <source>
        <dbReference type="ARBA" id="ARBA00022490"/>
    </source>
</evidence>
<accession>A0A3S4VYG5</accession>
<dbReference type="GO" id="GO:0016829">
    <property type="term" value="F:lyase activity"/>
    <property type="evidence" value="ECO:0007669"/>
    <property type="project" value="UniProtKB-KW"/>
</dbReference>
<evidence type="ECO:0000256" key="4">
    <source>
        <dbReference type="HAMAP-Rule" id="MF_00805"/>
    </source>
</evidence>
<comment type="function">
    <text evidence="4">Covalent carrier of the coenzyme of citrate lyase.</text>
</comment>
<dbReference type="Proteomes" id="UP000268879">
    <property type="component" value="Chromosome"/>
</dbReference>
<evidence type="ECO:0000256" key="3">
    <source>
        <dbReference type="ARBA" id="ARBA00022553"/>
    </source>
</evidence>
<reference evidence="6 7" key="1">
    <citation type="submission" date="2018-12" db="EMBL/GenBank/DDBJ databases">
        <authorList>
            <consortium name="Pathogen Informatics"/>
        </authorList>
    </citation>
    <scope>NUCLEOTIDE SEQUENCE [LARGE SCALE GENOMIC DNA]</scope>
    <source>
        <strain evidence="6 7">NCTC10665</strain>
    </source>
</reference>
<keyword evidence="6" id="KW-0456">Lyase</keyword>
<dbReference type="EMBL" id="LR134481">
    <property type="protein sequence ID" value="VEI33533.1"/>
    <property type="molecule type" value="Genomic_DNA"/>
</dbReference>
<keyword evidence="3 4" id="KW-0597">Phosphoprotein</keyword>
<evidence type="ECO:0000256" key="5">
    <source>
        <dbReference type="PIRSR" id="PIRSR002736-50"/>
    </source>
</evidence>
<dbReference type="GO" id="GO:0005737">
    <property type="term" value="C:cytoplasm"/>
    <property type="evidence" value="ECO:0007669"/>
    <property type="project" value="UniProtKB-SubCell"/>
</dbReference>
<evidence type="ECO:0000313" key="6">
    <source>
        <dbReference type="EMBL" id="VEI33533.1"/>
    </source>
</evidence>
<dbReference type="AlphaFoldDB" id="A0A3S4VYG5"/>
<dbReference type="InterPro" id="IPR006495">
    <property type="entry name" value="CitD"/>
</dbReference>
<name>A0A3S4VYG5_HAEPA</name>
<comment type="subunit">
    <text evidence="4">Oligomer with a subunit composition of (alpha,beta,gamma)6.</text>
</comment>